<gene>
    <name evidence="2" type="ORF">EZS28_014022</name>
</gene>
<proteinExistence type="predicted"/>
<evidence type="ECO:0000313" key="3">
    <source>
        <dbReference type="Proteomes" id="UP000324800"/>
    </source>
</evidence>
<feature type="compositionally biased region" description="Polar residues" evidence="1">
    <location>
        <begin position="11"/>
        <end position="23"/>
    </location>
</feature>
<organism evidence="2 3">
    <name type="scientific">Streblomastix strix</name>
    <dbReference type="NCBI Taxonomy" id="222440"/>
    <lineage>
        <taxon>Eukaryota</taxon>
        <taxon>Metamonada</taxon>
        <taxon>Preaxostyla</taxon>
        <taxon>Oxymonadida</taxon>
        <taxon>Streblomastigidae</taxon>
        <taxon>Streblomastix</taxon>
    </lineage>
</organism>
<name>A0A5J4W675_9EUKA</name>
<sequence>MKQSEGKIETANDSSVNEAQLSQDEIPDTPINRQSADQKLIEILPDELDITMRQFKPLVFTNRIGITRDLHKFRYRMKWPVACPGLKSPIEKNKWFADALCIITDAQQTLLVVIQDRNYIEGQQIYEGNAAGNESWKHPYTDKSILLAHTNKAIILYNSSCYNSSRQCHLLTTSILRMDTLATNKDQCSHKVVGILLSIEDLASVVVEEEKEDSQTCNSKVPYCNKLEKQIHPKRNLPHQFMNMKRKFKMIR</sequence>
<comment type="caution">
    <text evidence="2">The sequence shown here is derived from an EMBL/GenBank/DDBJ whole genome shotgun (WGS) entry which is preliminary data.</text>
</comment>
<feature type="compositionally biased region" description="Basic and acidic residues" evidence="1">
    <location>
        <begin position="1"/>
        <end position="10"/>
    </location>
</feature>
<reference evidence="2 3" key="1">
    <citation type="submission" date="2019-03" db="EMBL/GenBank/DDBJ databases">
        <title>Single cell metagenomics reveals metabolic interactions within the superorganism composed of flagellate Streblomastix strix and complex community of Bacteroidetes bacteria on its surface.</title>
        <authorList>
            <person name="Treitli S.C."/>
            <person name="Kolisko M."/>
            <person name="Husnik F."/>
            <person name="Keeling P."/>
            <person name="Hampl V."/>
        </authorList>
    </citation>
    <scope>NUCLEOTIDE SEQUENCE [LARGE SCALE GENOMIC DNA]</scope>
    <source>
        <strain evidence="2">ST1C</strain>
    </source>
</reference>
<feature type="region of interest" description="Disordered" evidence="1">
    <location>
        <begin position="1"/>
        <end position="32"/>
    </location>
</feature>
<dbReference type="EMBL" id="SNRW01003213">
    <property type="protein sequence ID" value="KAA6390451.1"/>
    <property type="molecule type" value="Genomic_DNA"/>
</dbReference>
<dbReference type="Proteomes" id="UP000324800">
    <property type="component" value="Unassembled WGS sequence"/>
</dbReference>
<evidence type="ECO:0000313" key="2">
    <source>
        <dbReference type="EMBL" id="KAA6390451.1"/>
    </source>
</evidence>
<dbReference type="AlphaFoldDB" id="A0A5J4W675"/>
<evidence type="ECO:0000256" key="1">
    <source>
        <dbReference type="SAM" id="MobiDB-lite"/>
    </source>
</evidence>
<protein>
    <submittedName>
        <fullName evidence="2">Uncharacterized protein</fullName>
    </submittedName>
</protein>
<accession>A0A5J4W675</accession>